<name>G7Y812_CLOSI</name>
<protein>
    <submittedName>
        <fullName evidence="1">Uncharacterized protein</fullName>
    </submittedName>
</protein>
<reference key="2">
    <citation type="submission" date="2011-10" db="EMBL/GenBank/DDBJ databases">
        <title>The genome and transcriptome sequence of Clonorchis sinensis provide insights into the carcinogenic liver fluke.</title>
        <authorList>
            <person name="Wang X."/>
            <person name="Huang Y."/>
            <person name="Chen W."/>
            <person name="Liu H."/>
            <person name="Guo L."/>
            <person name="Chen Y."/>
            <person name="Luo F."/>
            <person name="Zhou W."/>
            <person name="Sun J."/>
            <person name="Mao Q."/>
            <person name="Liang P."/>
            <person name="Zhou C."/>
            <person name="Tian Y."/>
            <person name="Men J."/>
            <person name="Lv X."/>
            <person name="Huang L."/>
            <person name="Zhou J."/>
            <person name="Hu Y."/>
            <person name="Li R."/>
            <person name="Zhang F."/>
            <person name="Lei H."/>
            <person name="Li X."/>
            <person name="Hu X."/>
            <person name="Liang C."/>
            <person name="Xu J."/>
            <person name="Wu Z."/>
            <person name="Yu X."/>
        </authorList>
    </citation>
    <scope>NUCLEOTIDE SEQUENCE</scope>
    <source>
        <strain>Henan</strain>
    </source>
</reference>
<evidence type="ECO:0000313" key="2">
    <source>
        <dbReference type="Proteomes" id="UP000008909"/>
    </source>
</evidence>
<proteinExistence type="predicted"/>
<evidence type="ECO:0000313" key="1">
    <source>
        <dbReference type="EMBL" id="GAA49097.1"/>
    </source>
</evidence>
<keyword evidence="2" id="KW-1185">Reference proteome</keyword>
<accession>G7Y812</accession>
<reference evidence="1" key="1">
    <citation type="journal article" date="2011" name="Genome Biol.">
        <title>The draft genome of the carcinogenic human liver fluke Clonorchis sinensis.</title>
        <authorList>
            <person name="Wang X."/>
            <person name="Chen W."/>
            <person name="Huang Y."/>
            <person name="Sun J."/>
            <person name="Men J."/>
            <person name="Liu H."/>
            <person name="Luo F."/>
            <person name="Guo L."/>
            <person name="Lv X."/>
            <person name="Deng C."/>
            <person name="Zhou C."/>
            <person name="Fan Y."/>
            <person name="Li X."/>
            <person name="Huang L."/>
            <person name="Hu Y."/>
            <person name="Liang C."/>
            <person name="Hu X."/>
            <person name="Xu J."/>
            <person name="Yu X."/>
        </authorList>
    </citation>
    <scope>NUCLEOTIDE SEQUENCE [LARGE SCALE GENOMIC DNA]</scope>
    <source>
        <strain evidence="1">Henan</strain>
    </source>
</reference>
<organism evidence="1 2">
    <name type="scientific">Clonorchis sinensis</name>
    <name type="common">Chinese liver fluke</name>
    <dbReference type="NCBI Taxonomy" id="79923"/>
    <lineage>
        <taxon>Eukaryota</taxon>
        <taxon>Metazoa</taxon>
        <taxon>Spiralia</taxon>
        <taxon>Lophotrochozoa</taxon>
        <taxon>Platyhelminthes</taxon>
        <taxon>Trematoda</taxon>
        <taxon>Digenea</taxon>
        <taxon>Opisthorchiida</taxon>
        <taxon>Opisthorchiata</taxon>
        <taxon>Opisthorchiidae</taxon>
        <taxon>Clonorchis</taxon>
    </lineage>
</organism>
<gene>
    <name evidence="1" type="ORF">CLF_102481</name>
</gene>
<dbReference type="AlphaFoldDB" id="G7Y812"/>
<sequence>MFTRTRFRLKKHLHFTSRQEKTAQYRWINTLVCLTAFTVLDQGLPGSGIFWNADLSRIGEVPLLMFGSKRLRVFAWTAELVFEAALVKYVVRTRNILPRIDKTMLEPYTSVGQEADKKPANAEDEPFEALEDCTQSSELLRFQVNLCPPTVTTTVKGDREFDSFTEIQDTKDRFWLPKHSIKVALEISSTLNLVGFTKTFLWQPGTVSTTSGLLGSNRSRNAIRINSRMCLLLSFTHGALLSVVLTLTVPNAGKKTHGREHNSYIPNKRMREREYVRVPEYNCLKLVIGGGLSNLVQRLRTQSGLGTGCNALHTAGALSDLDQR</sequence>
<dbReference type="EMBL" id="DF142930">
    <property type="protein sequence ID" value="GAA49097.1"/>
    <property type="molecule type" value="Genomic_DNA"/>
</dbReference>
<dbReference type="Proteomes" id="UP000008909">
    <property type="component" value="Unassembled WGS sequence"/>
</dbReference>